<dbReference type="AlphaFoldDB" id="Q1CWV1"/>
<dbReference type="STRING" id="246197.MXAN_7009"/>
<proteinExistence type="predicted"/>
<keyword evidence="2" id="KW-1185">Reference proteome</keyword>
<dbReference type="GeneID" id="41364184"/>
<evidence type="ECO:0000313" key="2">
    <source>
        <dbReference type="Proteomes" id="UP000002402"/>
    </source>
</evidence>
<dbReference type="Proteomes" id="UP000002402">
    <property type="component" value="Chromosome"/>
</dbReference>
<evidence type="ECO:0000313" key="1">
    <source>
        <dbReference type="EMBL" id="ABF92814.1"/>
    </source>
</evidence>
<dbReference type="EnsemblBacteria" id="ABF92814">
    <property type="protein sequence ID" value="ABF92814"/>
    <property type="gene ID" value="MXAN_7009"/>
</dbReference>
<dbReference type="eggNOG" id="ENOG5032XCP">
    <property type="taxonomic scope" value="Bacteria"/>
</dbReference>
<dbReference type="HOGENOM" id="CLU_427478_0_0_7"/>
<dbReference type="KEGG" id="mxa:MXAN_7009"/>
<organism evidence="1 2">
    <name type="scientific">Myxococcus xanthus (strain DK1622)</name>
    <dbReference type="NCBI Taxonomy" id="246197"/>
    <lineage>
        <taxon>Bacteria</taxon>
        <taxon>Pseudomonadati</taxon>
        <taxon>Myxococcota</taxon>
        <taxon>Myxococcia</taxon>
        <taxon>Myxococcales</taxon>
        <taxon>Cystobacterineae</taxon>
        <taxon>Myxococcaceae</taxon>
        <taxon>Myxococcus</taxon>
    </lineage>
</organism>
<sequence length="608" mass="66169">MSTLPHALRPWASILAKFPLEVALNLGPLVARLSVALGPLRAPSEREGGEPQGYDGLSRRGSFDRLLVSEWLWAMEAPDELVRRAAFGELSYLKPSFRQPQRAHRTVMLLDAGPDQLGAPRIAHLALLIVMARRAEAAGATFAWGVLQADPRRGWFTEVTPATLGAWLNARDTAPPSAERLSAWCEALELGARTADAWLVGSSRLSRLVGAETLSRIEVSEVLAPEVRQLAVEVHPAARAPRSVLLDLPSPDDSVRLLRDPFRARVAVPVKTVQHSRVSGFAFSADGRRLMLFYEGGGVGAMALPNSPRATLARPQRMMPRSDETFLGAGWRRQGGLLVLMRRQGAYAYAFRGQLQHQSRTRGPKAFPWTLRDTQAHPPNPARGQPPGRLTTYLDAFNRECVLLSGLDDRLYFFEEDASSRRVVSAQVAQRVIAAAHVKGSSIVVTRDENGGAASCMRLGIVSAKEVRQVRLQDSRGDTLWFGASHHSGHPDAGLLAVNKIPGMWCLHHRDSVQLVALRSGLRAVGVGVCPQAKGDAGLLALDADQRTFWNVGLQHQFRLAVAAADVVHAEASHAVPVLGWLTTEGELVLYHLEHEAVLCRIHTGGGG</sequence>
<dbReference type="EMBL" id="CP000113">
    <property type="protein sequence ID" value="ABF92814.1"/>
    <property type="molecule type" value="Genomic_DNA"/>
</dbReference>
<reference evidence="1 2" key="1">
    <citation type="journal article" date="2006" name="Proc. Natl. Acad. Sci. U.S.A.">
        <title>Evolution of sensory complexity recorded in a myxobacterial genome.</title>
        <authorList>
            <person name="Goldman B.S."/>
            <person name="Nierman W.C."/>
            <person name="Kaiser D."/>
            <person name="Slater S.C."/>
            <person name="Durkin A.S."/>
            <person name="Eisen J.A."/>
            <person name="Ronning C.M."/>
            <person name="Barbazuk W.B."/>
            <person name="Blanchard M."/>
            <person name="Field C."/>
            <person name="Halling C."/>
            <person name="Hinkle G."/>
            <person name="Iartchuk O."/>
            <person name="Kim H.S."/>
            <person name="Mackenzie C."/>
            <person name="Madupu R."/>
            <person name="Miller N."/>
            <person name="Shvartsbeyn A."/>
            <person name="Sullivan S.A."/>
            <person name="Vaudin M."/>
            <person name="Wiegand R."/>
            <person name="Kaplan H.B."/>
        </authorList>
    </citation>
    <scope>NUCLEOTIDE SEQUENCE [LARGE SCALE GENOMIC DNA]</scope>
    <source>
        <strain evidence="2">DK1622</strain>
    </source>
</reference>
<evidence type="ECO:0008006" key="3">
    <source>
        <dbReference type="Google" id="ProtNLM"/>
    </source>
</evidence>
<name>Q1CWV1_MYXXD</name>
<accession>Q1CWV1</accession>
<dbReference type="OrthoDB" id="8593417at2"/>
<gene>
    <name evidence="1" type="ordered locus">MXAN_7009</name>
</gene>
<protein>
    <recommendedName>
        <fullName evidence="3">Lipoprotein LpqB beta-propeller domain-containing protein</fullName>
    </recommendedName>
</protein>
<dbReference type="RefSeq" id="WP_011556928.1">
    <property type="nucleotide sequence ID" value="NC_008095.1"/>
</dbReference>